<sequence length="318" mass="35550">MAIFSIFFVIVIIGLLILLLSQMVIIVEQGEVKVVESFGKYVKALDPGLHFLIPILYNVKQRVSLKQIPIQIDPQSVITKDNVIVEIDEAIKYHVTDVRAFVYDNQNAVVSMIQDCQSNLRGIIGKMDLNEVLNGTEEINVALYESVKDITAGYGLSIDRINIGEISVSDEIVNSMNKLITASRDKESLITISEGKKQSVILDSEAKASEMEIDSAARAKQTKIDATARAERIKIDAEAEADRIRIVTEAEKKRIREINQAIQESQIDEKMLSYLGIEAFKHVVENNHNTVILPTNLTEIGNIPAMKQVWDATDKNKQ</sequence>
<keyword evidence="4" id="KW-1185">Reference proteome</keyword>
<dbReference type="Gene3D" id="3.30.479.30">
    <property type="entry name" value="Band 7 domain"/>
    <property type="match status" value="1"/>
</dbReference>
<dbReference type="PANTHER" id="PTHR43327:SF10">
    <property type="entry name" value="STOMATIN-LIKE PROTEIN 2, MITOCHONDRIAL"/>
    <property type="match status" value="1"/>
</dbReference>
<dbReference type="AlphaFoldDB" id="S0K5M3"/>
<dbReference type="SMART" id="SM00244">
    <property type="entry name" value="PHB"/>
    <property type="match status" value="1"/>
</dbReference>
<protein>
    <recommendedName>
        <fullName evidence="2">Band 7 domain-containing protein</fullName>
    </recommendedName>
</protein>
<keyword evidence="1" id="KW-0472">Membrane</keyword>
<dbReference type="PATRIC" id="fig|1139219.3.peg.2096"/>
<gene>
    <name evidence="3" type="ORF">OMK_02149</name>
</gene>
<dbReference type="Pfam" id="PF01145">
    <property type="entry name" value="Band_7"/>
    <property type="match status" value="1"/>
</dbReference>
<feature type="domain" description="Band 7" evidence="2">
    <location>
        <begin position="22"/>
        <end position="180"/>
    </location>
</feature>
<dbReference type="EMBL" id="AHYR01000010">
    <property type="protein sequence ID" value="EOT39812.1"/>
    <property type="molecule type" value="Genomic_DNA"/>
</dbReference>
<dbReference type="InterPro" id="IPR050710">
    <property type="entry name" value="Band7/mec-2_domain"/>
</dbReference>
<dbReference type="SUPFAM" id="SSF117892">
    <property type="entry name" value="Band 7/SPFH domain"/>
    <property type="match status" value="1"/>
</dbReference>
<accession>S0K5M3</accession>
<dbReference type="PRINTS" id="PR00721">
    <property type="entry name" value="STOMATIN"/>
</dbReference>
<dbReference type="InterPro" id="IPR036013">
    <property type="entry name" value="Band_7/SPFH_dom_sf"/>
</dbReference>
<reference evidence="3 4" key="1">
    <citation type="submission" date="2013-03" db="EMBL/GenBank/DDBJ databases">
        <title>The Genome Sequence of Enterococcus dispar ATCC_51266 (Illumina only assembly).</title>
        <authorList>
            <consortium name="The Broad Institute Genomics Platform"/>
            <consortium name="The Broad Institute Genome Sequencing Center for Infectious Disease"/>
            <person name="Earl A."/>
            <person name="Russ C."/>
            <person name="Gilmore M."/>
            <person name="Surin D."/>
            <person name="Walker B."/>
            <person name="Young S."/>
            <person name="Zeng Q."/>
            <person name="Gargeya S."/>
            <person name="Fitzgerald M."/>
            <person name="Haas B."/>
            <person name="Abouelleil A."/>
            <person name="Allen A.W."/>
            <person name="Alvarado L."/>
            <person name="Arachchi H.M."/>
            <person name="Berlin A.M."/>
            <person name="Chapman S.B."/>
            <person name="Gainer-Dewar J."/>
            <person name="Goldberg J."/>
            <person name="Griggs A."/>
            <person name="Gujja S."/>
            <person name="Hansen M."/>
            <person name="Howarth C."/>
            <person name="Imamovic A."/>
            <person name="Ireland A."/>
            <person name="Larimer J."/>
            <person name="McCowan C."/>
            <person name="Murphy C."/>
            <person name="Pearson M."/>
            <person name="Poon T.W."/>
            <person name="Priest M."/>
            <person name="Roberts A."/>
            <person name="Saif S."/>
            <person name="Shea T."/>
            <person name="Sisk P."/>
            <person name="Sykes S."/>
            <person name="Wortman J."/>
            <person name="Nusbaum C."/>
            <person name="Birren B."/>
        </authorList>
    </citation>
    <scope>NUCLEOTIDE SEQUENCE [LARGE SCALE GENOMIC DNA]</scope>
    <source>
        <strain evidence="3 4">ATCC 51266</strain>
    </source>
</reference>
<dbReference type="PANTHER" id="PTHR43327">
    <property type="entry name" value="STOMATIN-LIKE PROTEIN 2, MITOCHONDRIAL"/>
    <property type="match status" value="1"/>
</dbReference>
<dbReference type="OrthoDB" id="9809197at2"/>
<comment type="caution">
    <text evidence="3">The sequence shown here is derived from an EMBL/GenBank/DDBJ whole genome shotgun (WGS) entry which is preliminary data.</text>
</comment>
<dbReference type="HOGENOM" id="CLU_024949_2_2_9"/>
<dbReference type="STRING" id="44009.RV01_GL000457"/>
<organism evidence="3 4">
    <name type="scientific">Enterococcus dispar ATCC 51266</name>
    <dbReference type="NCBI Taxonomy" id="1139219"/>
    <lineage>
        <taxon>Bacteria</taxon>
        <taxon>Bacillati</taxon>
        <taxon>Bacillota</taxon>
        <taxon>Bacilli</taxon>
        <taxon>Lactobacillales</taxon>
        <taxon>Enterococcaceae</taxon>
        <taxon>Enterococcus</taxon>
    </lineage>
</organism>
<proteinExistence type="predicted"/>
<dbReference type="Proteomes" id="UP000014127">
    <property type="component" value="Unassembled WGS sequence"/>
</dbReference>
<dbReference type="InterPro" id="IPR001972">
    <property type="entry name" value="Stomatin_HflK_fam"/>
</dbReference>
<dbReference type="InterPro" id="IPR001107">
    <property type="entry name" value="Band_7"/>
</dbReference>
<evidence type="ECO:0000313" key="3">
    <source>
        <dbReference type="EMBL" id="EOT39812.1"/>
    </source>
</evidence>
<evidence type="ECO:0000259" key="2">
    <source>
        <dbReference type="SMART" id="SM00244"/>
    </source>
</evidence>
<dbReference type="CDD" id="cd08829">
    <property type="entry name" value="SPFH_paraslipin"/>
    <property type="match status" value="1"/>
</dbReference>
<name>S0K5M3_9ENTE</name>
<keyword evidence="1" id="KW-1133">Transmembrane helix</keyword>
<keyword evidence="1" id="KW-0812">Transmembrane</keyword>
<dbReference type="eggNOG" id="COG0330">
    <property type="taxonomic scope" value="Bacteria"/>
</dbReference>
<dbReference type="GO" id="GO:0016020">
    <property type="term" value="C:membrane"/>
    <property type="evidence" value="ECO:0007669"/>
    <property type="project" value="InterPro"/>
</dbReference>
<feature type="transmembrane region" description="Helical" evidence="1">
    <location>
        <begin position="6"/>
        <end position="27"/>
    </location>
</feature>
<evidence type="ECO:0000313" key="4">
    <source>
        <dbReference type="Proteomes" id="UP000014127"/>
    </source>
</evidence>
<evidence type="ECO:0000256" key="1">
    <source>
        <dbReference type="SAM" id="Phobius"/>
    </source>
</evidence>